<proteinExistence type="predicted"/>
<feature type="domain" description="4'-phosphopantetheinyl transferase N-terminal" evidence="4">
    <location>
        <begin position="15"/>
        <end position="115"/>
    </location>
</feature>
<keyword evidence="2" id="KW-0808">Transferase</keyword>
<evidence type="ECO:0000259" key="3">
    <source>
        <dbReference type="Pfam" id="PF01648"/>
    </source>
</evidence>
<sequence>MADAAAARWAVNVHDWEPGEAEWAYLLAQLPEDERERTCRFVFRDDQKRALLSRLMQRRCCEELLGLARAAAAPISRTKGGKPFVTRAVSRPDSAPNFNYNVSHEGAWVVLASEPLLLVGVDVSAPRAARARRPRAPADAAEAPCGVAVASPADHARDAKSVQQLFESMSGSLSAAEWAHVRSRGSERLQEVCFRQLWSLKEAFIKARGDGLAFHPLSRIEFTLAPPLDAAHSDGGLGVDQAIVARASADGCELRDWSFSLSALPADHWVSVARGPPDAAQDAWGEFARTMAVPCLSDAAAAAAHAAPRGAWDIRSVAAVLPSELADGYARARAIDSPPLS</sequence>
<evidence type="ECO:0000313" key="6">
    <source>
        <dbReference type="Proteomes" id="UP000751190"/>
    </source>
</evidence>
<gene>
    <name evidence="5" type="ORF">KFE25_007322</name>
</gene>
<organism evidence="5 6">
    <name type="scientific">Diacronema lutheri</name>
    <name type="common">Unicellular marine alga</name>
    <name type="synonym">Monochrysis lutheri</name>
    <dbReference type="NCBI Taxonomy" id="2081491"/>
    <lineage>
        <taxon>Eukaryota</taxon>
        <taxon>Haptista</taxon>
        <taxon>Haptophyta</taxon>
        <taxon>Pavlovophyceae</taxon>
        <taxon>Pavlovales</taxon>
        <taxon>Pavlovaceae</taxon>
        <taxon>Diacronema</taxon>
    </lineage>
</organism>
<evidence type="ECO:0000256" key="1">
    <source>
        <dbReference type="ARBA" id="ARBA00013172"/>
    </source>
</evidence>
<feature type="domain" description="4'-phosphopantetheinyl transferase" evidence="3">
    <location>
        <begin position="164"/>
        <end position="225"/>
    </location>
</feature>
<dbReference type="SUPFAM" id="SSF56214">
    <property type="entry name" value="4'-phosphopantetheinyl transferase"/>
    <property type="match status" value="2"/>
</dbReference>
<dbReference type="GO" id="GO:0019878">
    <property type="term" value="P:lysine biosynthetic process via aminoadipic acid"/>
    <property type="evidence" value="ECO:0007669"/>
    <property type="project" value="TreeGrafter"/>
</dbReference>
<dbReference type="InterPro" id="IPR055066">
    <property type="entry name" value="AASDHPPT_N"/>
</dbReference>
<name>A0A8J6CDP3_DIALT</name>
<dbReference type="Proteomes" id="UP000751190">
    <property type="component" value="Unassembled WGS sequence"/>
</dbReference>
<dbReference type="EMBL" id="JAGTXO010000003">
    <property type="protein sequence ID" value="KAG8468804.1"/>
    <property type="molecule type" value="Genomic_DNA"/>
</dbReference>
<dbReference type="OMA" id="WVFEESL"/>
<reference evidence="5" key="1">
    <citation type="submission" date="2021-05" db="EMBL/GenBank/DDBJ databases">
        <title>The genome of the haptophyte Pavlova lutheri (Diacronema luteri, Pavlovales) - a model for lipid biosynthesis in eukaryotic algae.</title>
        <authorList>
            <person name="Hulatt C.J."/>
            <person name="Posewitz M.C."/>
        </authorList>
    </citation>
    <scope>NUCLEOTIDE SEQUENCE</scope>
    <source>
        <strain evidence="5">NIVA-4/92</strain>
    </source>
</reference>
<dbReference type="GO" id="GO:0005829">
    <property type="term" value="C:cytosol"/>
    <property type="evidence" value="ECO:0007669"/>
    <property type="project" value="TreeGrafter"/>
</dbReference>
<comment type="caution">
    <text evidence="5">The sequence shown here is derived from an EMBL/GenBank/DDBJ whole genome shotgun (WGS) entry which is preliminary data.</text>
</comment>
<dbReference type="InterPro" id="IPR050559">
    <property type="entry name" value="P-Pant_transferase_sf"/>
</dbReference>
<accession>A0A8J6CDP3</accession>
<dbReference type="GO" id="GO:0008897">
    <property type="term" value="F:holo-[acyl-carrier-protein] synthase activity"/>
    <property type="evidence" value="ECO:0007669"/>
    <property type="project" value="UniProtKB-EC"/>
</dbReference>
<evidence type="ECO:0000259" key="4">
    <source>
        <dbReference type="Pfam" id="PF22624"/>
    </source>
</evidence>
<dbReference type="Pfam" id="PF22624">
    <property type="entry name" value="AASDHPPT_N"/>
    <property type="match status" value="1"/>
</dbReference>
<keyword evidence="6" id="KW-1185">Reference proteome</keyword>
<protein>
    <recommendedName>
        <fullName evidence="1">holo-[acyl-carrier-protein] synthase</fullName>
        <ecNumber evidence="1">2.7.8.7</ecNumber>
    </recommendedName>
</protein>
<dbReference type="Gene3D" id="3.90.470.20">
    <property type="entry name" value="4'-phosphopantetheinyl transferase domain"/>
    <property type="match status" value="2"/>
</dbReference>
<dbReference type="InterPro" id="IPR008278">
    <property type="entry name" value="4-PPantetheinyl_Trfase_dom"/>
</dbReference>
<dbReference type="GO" id="GO:0000287">
    <property type="term" value="F:magnesium ion binding"/>
    <property type="evidence" value="ECO:0007669"/>
    <property type="project" value="InterPro"/>
</dbReference>
<dbReference type="AlphaFoldDB" id="A0A8J6CDP3"/>
<evidence type="ECO:0000313" key="5">
    <source>
        <dbReference type="EMBL" id="KAG8468804.1"/>
    </source>
</evidence>
<dbReference type="Pfam" id="PF01648">
    <property type="entry name" value="ACPS"/>
    <property type="match status" value="1"/>
</dbReference>
<dbReference type="PANTHER" id="PTHR12215">
    <property type="entry name" value="PHOSPHOPANTETHEINE TRANSFERASE"/>
    <property type="match status" value="1"/>
</dbReference>
<evidence type="ECO:0000256" key="2">
    <source>
        <dbReference type="ARBA" id="ARBA00022679"/>
    </source>
</evidence>
<dbReference type="PANTHER" id="PTHR12215:SF10">
    <property type="entry name" value="L-AMINOADIPATE-SEMIALDEHYDE DEHYDROGENASE-PHOSPHOPANTETHEINYL TRANSFERASE"/>
    <property type="match status" value="1"/>
</dbReference>
<dbReference type="InterPro" id="IPR037143">
    <property type="entry name" value="4-PPantetheinyl_Trfase_dom_sf"/>
</dbReference>
<dbReference type="EC" id="2.7.8.7" evidence="1"/>
<dbReference type="OrthoDB" id="26719at2759"/>